<dbReference type="PANTHER" id="PTHR23116:SF36">
    <property type="entry name" value="HARMONIN"/>
    <property type="match status" value="1"/>
</dbReference>
<gene>
    <name evidence="5" type="ORF">ODALV1_LOCUS4152</name>
</gene>
<organism evidence="5 6">
    <name type="scientific">Orchesella dallaii</name>
    <dbReference type="NCBI Taxonomy" id="48710"/>
    <lineage>
        <taxon>Eukaryota</taxon>
        <taxon>Metazoa</taxon>
        <taxon>Ecdysozoa</taxon>
        <taxon>Arthropoda</taxon>
        <taxon>Hexapoda</taxon>
        <taxon>Collembola</taxon>
        <taxon>Entomobryomorpha</taxon>
        <taxon>Entomobryoidea</taxon>
        <taxon>Orchesellidae</taxon>
        <taxon>Orchesellinae</taxon>
        <taxon>Orchesella</taxon>
    </lineage>
</organism>
<dbReference type="Proteomes" id="UP001642540">
    <property type="component" value="Unassembled WGS sequence"/>
</dbReference>
<dbReference type="PROSITE" id="PS50106">
    <property type="entry name" value="PDZ"/>
    <property type="match status" value="1"/>
</dbReference>
<dbReference type="Gene3D" id="2.30.42.10">
    <property type="match status" value="1"/>
</dbReference>
<feature type="domain" description="PDZ" evidence="4">
    <location>
        <begin position="9"/>
        <end position="78"/>
    </location>
</feature>
<dbReference type="Pfam" id="PF00595">
    <property type="entry name" value="PDZ"/>
    <property type="match status" value="1"/>
</dbReference>
<keyword evidence="6" id="KW-1185">Reference proteome</keyword>
<evidence type="ECO:0000256" key="2">
    <source>
        <dbReference type="ARBA" id="ARBA00022737"/>
    </source>
</evidence>
<comment type="subcellular location">
    <subcellularLocation>
        <location evidence="1">Cell projection</location>
    </subcellularLocation>
</comment>
<proteinExistence type="predicted"/>
<evidence type="ECO:0000259" key="4">
    <source>
        <dbReference type="PROSITE" id="PS50106"/>
    </source>
</evidence>
<reference evidence="5 6" key="1">
    <citation type="submission" date="2024-08" db="EMBL/GenBank/DDBJ databases">
        <authorList>
            <person name="Cucini C."/>
            <person name="Frati F."/>
        </authorList>
    </citation>
    <scope>NUCLEOTIDE SEQUENCE [LARGE SCALE GENOMIC DNA]</scope>
</reference>
<comment type="caution">
    <text evidence="5">The sequence shown here is derived from an EMBL/GenBank/DDBJ whole genome shotgun (WGS) entry which is preliminary data.</text>
</comment>
<accession>A0ABP1PY75</accession>
<dbReference type="PANTHER" id="PTHR23116">
    <property type="entry name" value="PDZ DOMAIN CONTAINING WHIRLIN AND HARMONIN-RELATED"/>
    <property type="match status" value="1"/>
</dbReference>
<name>A0ABP1PY75_9HEXA</name>
<evidence type="ECO:0000256" key="1">
    <source>
        <dbReference type="ARBA" id="ARBA00004316"/>
    </source>
</evidence>
<evidence type="ECO:0000256" key="3">
    <source>
        <dbReference type="ARBA" id="ARBA00023273"/>
    </source>
</evidence>
<dbReference type="InterPro" id="IPR036034">
    <property type="entry name" value="PDZ_sf"/>
</dbReference>
<dbReference type="SMART" id="SM00228">
    <property type="entry name" value="PDZ"/>
    <property type="match status" value="1"/>
</dbReference>
<evidence type="ECO:0000313" key="6">
    <source>
        <dbReference type="Proteomes" id="UP001642540"/>
    </source>
</evidence>
<sequence>MESYSRIRSIKLKRPTPEHPFGFSVRGGHEHGTGIFVSYVDTRSLAYRQGLKVGDQILRVNGYPVSAAVHHECLSLMRTRTSLHLKVRRIFETDEIFIPHIENGERYIDDVRHH</sequence>
<dbReference type="InterPro" id="IPR051844">
    <property type="entry name" value="USH2_Complex_Protein"/>
</dbReference>
<evidence type="ECO:0000313" key="5">
    <source>
        <dbReference type="EMBL" id="CAL8078638.1"/>
    </source>
</evidence>
<keyword evidence="3" id="KW-0966">Cell projection</keyword>
<protein>
    <recommendedName>
        <fullName evidence="4">PDZ domain-containing protein</fullName>
    </recommendedName>
</protein>
<dbReference type="InterPro" id="IPR001478">
    <property type="entry name" value="PDZ"/>
</dbReference>
<keyword evidence="2" id="KW-0677">Repeat</keyword>
<dbReference type="SUPFAM" id="SSF50156">
    <property type="entry name" value="PDZ domain-like"/>
    <property type="match status" value="1"/>
</dbReference>
<dbReference type="EMBL" id="CAXLJM020000013">
    <property type="protein sequence ID" value="CAL8078638.1"/>
    <property type="molecule type" value="Genomic_DNA"/>
</dbReference>